<comment type="caution">
    <text evidence="1">The sequence shown here is derived from an EMBL/GenBank/DDBJ whole genome shotgun (WGS) entry which is preliminary data.</text>
</comment>
<protein>
    <submittedName>
        <fullName evidence="1">Uncharacterized protein</fullName>
    </submittedName>
</protein>
<dbReference type="Proteomes" id="UP000076962">
    <property type="component" value="Unassembled WGS sequence"/>
</dbReference>
<evidence type="ECO:0000313" key="1">
    <source>
        <dbReference type="EMBL" id="OAD21287.1"/>
    </source>
</evidence>
<proteinExistence type="predicted"/>
<evidence type="ECO:0000313" key="2">
    <source>
        <dbReference type="Proteomes" id="UP000076962"/>
    </source>
</evidence>
<reference evidence="1 2" key="1">
    <citation type="submission" date="2016-05" db="EMBL/GenBank/DDBJ databases">
        <title>Single-cell genome of chain-forming Candidatus Thiomargarita nelsonii and comparison to other large sulfur-oxidizing bacteria.</title>
        <authorList>
            <person name="Winkel M."/>
            <person name="Salman V."/>
            <person name="Woyke T."/>
            <person name="Schulz-Vogt H."/>
            <person name="Richter M."/>
            <person name="Flood B."/>
            <person name="Bailey J."/>
            <person name="Amann R."/>
            <person name="Mussmann M."/>
        </authorList>
    </citation>
    <scope>NUCLEOTIDE SEQUENCE [LARGE SCALE GENOMIC DNA]</scope>
    <source>
        <strain evidence="1 2">THI036</strain>
    </source>
</reference>
<gene>
    <name evidence="1" type="ORF">THIOM_002955</name>
</gene>
<dbReference type="EMBL" id="LUTY01001742">
    <property type="protein sequence ID" value="OAD21287.1"/>
    <property type="molecule type" value="Genomic_DNA"/>
</dbReference>
<name>A0A176S029_9GAMM</name>
<feature type="non-terminal residue" evidence="1">
    <location>
        <position position="1"/>
    </location>
</feature>
<accession>A0A176S029</accession>
<organism evidence="1 2">
    <name type="scientific">Candidatus Thiomargarita nelsonii</name>
    <dbReference type="NCBI Taxonomy" id="1003181"/>
    <lineage>
        <taxon>Bacteria</taxon>
        <taxon>Pseudomonadati</taxon>
        <taxon>Pseudomonadota</taxon>
        <taxon>Gammaproteobacteria</taxon>
        <taxon>Thiotrichales</taxon>
        <taxon>Thiotrichaceae</taxon>
        <taxon>Thiomargarita</taxon>
    </lineage>
</organism>
<sequence length="45" mass="5297">HDSGEYLYNLTLRPDLSGGLSYRIRVFPYHEVLVDAHEMGMMKWV</sequence>
<dbReference type="AlphaFoldDB" id="A0A176S029"/>
<keyword evidence="2" id="KW-1185">Reference proteome</keyword>